<reference evidence="2" key="1">
    <citation type="submission" date="2023-05" db="EMBL/GenBank/DDBJ databases">
        <title>Nepenthes gracilis genome sequencing.</title>
        <authorList>
            <person name="Fukushima K."/>
        </authorList>
    </citation>
    <scope>NUCLEOTIDE SEQUENCE</scope>
    <source>
        <strain evidence="2">SING2019-196</strain>
    </source>
</reference>
<comment type="caution">
    <text evidence="2">The sequence shown here is derived from an EMBL/GenBank/DDBJ whole genome shotgun (WGS) entry which is preliminary data.</text>
</comment>
<protein>
    <submittedName>
        <fullName evidence="2">Uncharacterized protein</fullName>
    </submittedName>
</protein>
<dbReference type="Proteomes" id="UP001279734">
    <property type="component" value="Unassembled WGS sequence"/>
</dbReference>
<dbReference type="EMBL" id="BSYO01000018">
    <property type="protein sequence ID" value="GMH17488.1"/>
    <property type="molecule type" value="Genomic_DNA"/>
</dbReference>
<dbReference type="InterPro" id="IPR031140">
    <property type="entry name" value="IDD1-16"/>
</dbReference>
<dbReference type="GO" id="GO:0003700">
    <property type="term" value="F:DNA-binding transcription factor activity"/>
    <property type="evidence" value="ECO:0007669"/>
    <property type="project" value="TreeGrafter"/>
</dbReference>
<gene>
    <name evidence="2" type="ORF">Nepgr_019329</name>
</gene>
<evidence type="ECO:0000313" key="2">
    <source>
        <dbReference type="EMBL" id="GMH17488.1"/>
    </source>
</evidence>
<accession>A0AAD3XU98</accession>
<keyword evidence="3" id="KW-1185">Reference proteome</keyword>
<sequence length="223" mass="24881">MMEEEVSEDRCLILRLLCRRGKGPRPSPSEVPVFENAVDVAVAQTNNTGKELENSCIGQAAKIGEHNHLVEQFKHEKECCNISKQSQVVEIKLARGKNYLIKNSGQDTQANHPLPPEIVGRMLRENGFQMFKGNNNSAPSMRVDLDNNSGTMTTMSNTAFGKASVSSTRDQLSRPKPPPKKKRNQPKMLGPDAEVITLPKTLIATNRFMCEIYNKGFQQDQNL</sequence>
<organism evidence="2 3">
    <name type="scientific">Nepenthes gracilis</name>
    <name type="common">Slender pitcher plant</name>
    <dbReference type="NCBI Taxonomy" id="150966"/>
    <lineage>
        <taxon>Eukaryota</taxon>
        <taxon>Viridiplantae</taxon>
        <taxon>Streptophyta</taxon>
        <taxon>Embryophyta</taxon>
        <taxon>Tracheophyta</taxon>
        <taxon>Spermatophyta</taxon>
        <taxon>Magnoliopsida</taxon>
        <taxon>eudicotyledons</taxon>
        <taxon>Gunneridae</taxon>
        <taxon>Pentapetalae</taxon>
        <taxon>Caryophyllales</taxon>
        <taxon>Nepenthaceae</taxon>
        <taxon>Nepenthes</taxon>
    </lineage>
</organism>
<dbReference type="AlphaFoldDB" id="A0AAD3XU98"/>
<proteinExistence type="predicted"/>
<dbReference type="PANTHER" id="PTHR10593">
    <property type="entry name" value="SERINE/THREONINE-PROTEIN KINASE RIO"/>
    <property type="match status" value="1"/>
</dbReference>
<evidence type="ECO:0000313" key="3">
    <source>
        <dbReference type="Proteomes" id="UP001279734"/>
    </source>
</evidence>
<name>A0AAD3XU98_NEPGR</name>
<feature type="region of interest" description="Disordered" evidence="1">
    <location>
        <begin position="151"/>
        <end position="192"/>
    </location>
</feature>
<dbReference type="PANTHER" id="PTHR10593:SF188">
    <property type="entry name" value="ZINC FINGER PROTEIN GAI-ASSOCIATED FACTOR 1"/>
    <property type="match status" value="1"/>
</dbReference>
<dbReference type="GO" id="GO:0005634">
    <property type="term" value="C:nucleus"/>
    <property type="evidence" value="ECO:0007669"/>
    <property type="project" value="TreeGrafter"/>
</dbReference>
<evidence type="ECO:0000256" key="1">
    <source>
        <dbReference type="SAM" id="MobiDB-lite"/>
    </source>
</evidence>